<proteinExistence type="predicted"/>
<name>A0A0A8XW17_ARUDO</name>
<sequence length="10" mass="1330">MKKNKKDKFY</sequence>
<organism evidence="1">
    <name type="scientific">Arundo donax</name>
    <name type="common">Giant reed</name>
    <name type="synonym">Donax arundinaceus</name>
    <dbReference type="NCBI Taxonomy" id="35708"/>
    <lineage>
        <taxon>Eukaryota</taxon>
        <taxon>Viridiplantae</taxon>
        <taxon>Streptophyta</taxon>
        <taxon>Embryophyta</taxon>
        <taxon>Tracheophyta</taxon>
        <taxon>Spermatophyta</taxon>
        <taxon>Magnoliopsida</taxon>
        <taxon>Liliopsida</taxon>
        <taxon>Poales</taxon>
        <taxon>Poaceae</taxon>
        <taxon>PACMAD clade</taxon>
        <taxon>Arundinoideae</taxon>
        <taxon>Arundineae</taxon>
        <taxon>Arundo</taxon>
    </lineage>
</organism>
<dbReference type="EMBL" id="GBRH01279844">
    <property type="protein sequence ID" value="JAD18051.1"/>
    <property type="molecule type" value="Transcribed_RNA"/>
</dbReference>
<accession>A0A0A8XW17</accession>
<protein>
    <submittedName>
        <fullName evidence="1">Uncharacterized protein</fullName>
    </submittedName>
</protein>
<reference evidence="1" key="1">
    <citation type="submission" date="2014-09" db="EMBL/GenBank/DDBJ databases">
        <authorList>
            <person name="Magalhaes I.L.F."/>
            <person name="Oliveira U."/>
            <person name="Santos F.R."/>
            <person name="Vidigal T.H.D.A."/>
            <person name="Brescovit A.D."/>
            <person name="Santos A.J."/>
        </authorList>
    </citation>
    <scope>NUCLEOTIDE SEQUENCE</scope>
    <source>
        <tissue evidence="1">Shoot tissue taken approximately 20 cm above the soil surface</tissue>
    </source>
</reference>
<evidence type="ECO:0000313" key="1">
    <source>
        <dbReference type="EMBL" id="JAD18051.1"/>
    </source>
</evidence>
<reference evidence="1" key="2">
    <citation type="journal article" date="2015" name="Data Brief">
        <title>Shoot transcriptome of the giant reed, Arundo donax.</title>
        <authorList>
            <person name="Barrero R.A."/>
            <person name="Guerrero F.D."/>
            <person name="Moolhuijzen P."/>
            <person name="Goolsby J.A."/>
            <person name="Tidwell J."/>
            <person name="Bellgard S.E."/>
            <person name="Bellgard M.I."/>
        </authorList>
    </citation>
    <scope>NUCLEOTIDE SEQUENCE</scope>
    <source>
        <tissue evidence="1">Shoot tissue taken approximately 20 cm above the soil surface</tissue>
    </source>
</reference>